<dbReference type="GO" id="GO:0003700">
    <property type="term" value="F:DNA-binding transcription factor activity"/>
    <property type="evidence" value="ECO:0007669"/>
    <property type="project" value="TreeGrafter"/>
</dbReference>
<evidence type="ECO:0000313" key="7">
    <source>
        <dbReference type="Proteomes" id="UP000265581"/>
    </source>
</evidence>
<dbReference type="FunFam" id="1.10.10.60:FF:000141">
    <property type="entry name" value="TetR family transcriptional regulator"/>
    <property type="match status" value="1"/>
</dbReference>
<evidence type="ECO:0000256" key="2">
    <source>
        <dbReference type="ARBA" id="ARBA00023125"/>
    </source>
</evidence>
<dbReference type="OrthoDB" id="3767959at2"/>
<keyword evidence="7" id="KW-1185">Reference proteome</keyword>
<dbReference type="EMBL" id="QUBR01000001">
    <property type="protein sequence ID" value="REK73532.1"/>
    <property type="molecule type" value="Genomic_DNA"/>
</dbReference>
<dbReference type="InterPro" id="IPR050109">
    <property type="entry name" value="HTH-type_TetR-like_transc_reg"/>
</dbReference>
<evidence type="ECO:0000256" key="3">
    <source>
        <dbReference type="ARBA" id="ARBA00023163"/>
    </source>
</evidence>
<dbReference type="PRINTS" id="PR00455">
    <property type="entry name" value="HTHTETR"/>
</dbReference>
<dbReference type="GO" id="GO:0000976">
    <property type="term" value="F:transcription cis-regulatory region binding"/>
    <property type="evidence" value="ECO:0007669"/>
    <property type="project" value="TreeGrafter"/>
</dbReference>
<dbReference type="PANTHER" id="PTHR30055:SF158">
    <property type="entry name" value="POSSIBLE TRANSCRIPTIONAL REGULATORY PROTEIN (PROBABLY TETR-FAMILY)"/>
    <property type="match status" value="1"/>
</dbReference>
<dbReference type="AlphaFoldDB" id="A0A371PC94"/>
<dbReference type="GO" id="GO:0045892">
    <property type="term" value="P:negative regulation of DNA-templated transcription"/>
    <property type="evidence" value="ECO:0007669"/>
    <property type="project" value="UniProtKB-ARBA"/>
</dbReference>
<dbReference type="InterPro" id="IPR001647">
    <property type="entry name" value="HTH_TetR"/>
</dbReference>
<dbReference type="SUPFAM" id="SSF48498">
    <property type="entry name" value="Tetracyclin repressor-like, C-terminal domain"/>
    <property type="match status" value="1"/>
</dbReference>
<keyword evidence="3" id="KW-0804">Transcription</keyword>
<dbReference type="SUPFAM" id="SSF46689">
    <property type="entry name" value="Homeodomain-like"/>
    <property type="match status" value="1"/>
</dbReference>
<organism evidence="6 7">
    <name type="scientific">Aeromicrobium endophyticum</name>
    <dbReference type="NCBI Taxonomy" id="2292704"/>
    <lineage>
        <taxon>Bacteria</taxon>
        <taxon>Bacillati</taxon>
        <taxon>Actinomycetota</taxon>
        <taxon>Actinomycetes</taxon>
        <taxon>Propionibacteriales</taxon>
        <taxon>Nocardioidaceae</taxon>
        <taxon>Aeromicrobium</taxon>
    </lineage>
</organism>
<keyword evidence="2 4" id="KW-0238">DNA-binding</keyword>
<evidence type="ECO:0000256" key="1">
    <source>
        <dbReference type="ARBA" id="ARBA00023015"/>
    </source>
</evidence>
<feature type="domain" description="HTH tetR-type" evidence="5">
    <location>
        <begin position="14"/>
        <end position="74"/>
    </location>
</feature>
<sequence length="203" mass="21960">MARPNAGTKGVPRLDRETQILDIASEHFGTHGFAATSVAAVAAGAGISKPLVYSYFGSKEGLYEACLERGGALLADEMERIAAGEAVGIERGMQTLAALFSLLEERRYLWRLFFDTTAPTDGPARDSIARHADRIGRLADEGVTELMALAGNTDALDVSAMTSVWLGIVDSLMNWWVEHPDQTADQMMQRCLRLLAALFGDTP</sequence>
<reference evidence="6 7" key="1">
    <citation type="submission" date="2018-08" db="EMBL/GenBank/DDBJ databases">
        <title>Aeromicrobium sp. M2KJ-4, whole genome shotgun sequence.</title>
        <authorList>
            <person name="Tuo L."/>
        </authorList>
    </citation>
    <scope>NUCLEOTIDE SEQUENCE [LARGE SCALE GENOMIC DNA]</scope>
    <source>
        <strain evidence="6 7">M2KJ-4</strain>
    </source>
</reference>
<evidence type="ECO:0000259" key="5">
    <source>
        <dbReference type="PROSITE" id="PS50977"/>
    </source>
</evidence>
<dbReference type="PROSITE" id="PS50977">
    <property type="entry name" value="HTH_TETR_2"/>
    <property type="match status" value="1"/>
</dbReference>
<dbReference type="Pfam" id="PF00440">
    <property type="entry name" value="TetR_N"/>
    <property type="match status" value="1"/>
</dbReference>
<dbReference type="PANTHER" id="PTHR30055">
    <property type="entry name" value="HTH-TYPE TRANSCRIPTIONAL REGULATOR RUTR"/>
    <property type="match status" value="1"/>
</dbReference>
<comment type="caution">
    <text evidence="6">The sequence shown here is derived from an EMBL/GenBank/DDBJ whole genome shotgun (WGS) entry which is preliminary data.</text>
</comment>
<gene>
    <name evidence="6" type="ORF">DX116_08300</name>
</gene>
<feature type="DNA-binding region" description="H-T-H motif" evidence="4">
    <location>
        <begin position="37"/>
        <end position="56"/>
    </location>
</feature>
<keyword evidence="1" id="KW-0805">Transcription regulation</keyword>
<accession>A0A371PC94</accession>
<dbReference type="InterPro" id="IPR023772">
    <property type="entry name" value="DNA-bd_HTH_TetR-type_CS"/>
</dbReference>
<dbReference type="InterPro" id="IPR036271">
    <property type="entry name" value="Tet_transcr_reg_TetR-rel_C_sf"/>
</dbReference>
<name>A0A371PC94_9ACTN</name>
<dbReference type="InterPro" id="IPR009057">
    <property type="entry name" value="Homeodomain-like_sf"/>
</dbReference>
<evidence type="ECO:0000313" key="6">
    <source>
        <dbReference type="EMBL" id="REK73532.1"/>
    </source>
</evidence>
<dbReference type="RefSeq" id="WP_119703642.1">
    <property type="nucleotide sequence ID" value="NZ_QUBR01000001.1"/>
</dbReference>
<protein>
    <submittedName>
        <fullName evidence="6">TetR/AcrR family transcriptional regulator</fullName>
    </submittedName>
</protein>
<dbReference type="Gene3D" id="1.10.357.10">
    <property type="entry name" value="Tetracycline Repressor, domain 2"/>
    <property type="match status" value="1"/>
</dbReference>
<proteinExistence type="predicted"/>
<dbReference type="PROSITE" id="PS01081">
    <property type="entry name" value="HTH_TETR_1"/>
    <property type="match status" value="1"/>
</dbReference>
<evidence type="ECO:0000256" key="4">
    <source>
        <dbReference type="PROSITE-ProRule" id="PRU00335"/>
    </source>
</evidence>
<dbReference type="Proteomes" id="UP000265581">
    <property type="component" value="Unassembled WGS sequence"/>
</dbReference>